<evidence type="ECO:0000256" key="6">
    <source>
        <dbReference type="SAM" id="Phobius"/>
    </source>
</evidence>
<name>A0AAW7MMY8_9BURK</name>
<dbReference type="Pfam" id="PF02653">
    <property type="entry name" value="BPD_transp_2"/>
    <property type="match status" value="1"/>
</dbReference>
<keyword evidence="5 6" id="KW-0472">Membrane</keyword>
<feature type="transmembrane region" description="Helical" evidence="6">
    <location>
        <begin position="281"/>
        <end position="300"/>
    </location>
</feature>
<dbReference type="RefSeq" id="WP_301234909.1">
    <property type="nucleotide sequence ID" value="NZ_QAIC01000040.1"/>
</dbReference>
<dbReference type="InterPro" id="IPR001851">
    <property type="entry name" value="ABC_transp_permease"/>
</dbReference>
<dbReference type="PANTHER" id="PTHR30482:SF18">
    <property type="entry name" value="BRANCHED AMINO ACID TRANSPORT SYSTEM PERMEASE"/>
    <property type="match status" value="1"/>
</dbReference>
<organism evidence="7 10">
    <name type="scientific">Pandoraea cepalis</name>
    <dbReference type="NCBI Taxonomy" id="2508294"/>
    <lineage>
        <taxon>Bacteria</taxon>
        <taxon>Pseudomonadati</taxon>
        <taxon>Pseudomonadota</taxon>
        <taxon>Betaproteobacteria</taxon>
        <taxon>Burkholderiales</taxon>
        <taxon>Burkholderiaceae</taxon>
        <taxon>Pandoraea</taxon>
    </lineage>
</organism>
<sequence length="312" mass="32197">MNNHLLARSVWLGVIVLALLPLALPNAFMLDVAIRILFAAIIAVGLNLLMGFAGQISIGHAAFVAMGGYASGILTATYDLPPVAALLLGAAGTGIVAWAIARPMLRLRGHSLTMATLGLGIIVNLVLINEGTLTGGPDGMAVGSFGVGSLMLESPMAWYVAAAALLVVVVILSLNLYVSPAGRALRALHSAEVAAKVMGVDATAFKAKVFVLSAIIASVAGGLLAHYTGFITPQLASFMSSVQLATMVVVGGMASTFGVVFGAALIVLLPQLFGGLQEYELILFGLVLMVTMIFLPRGIVPTLASRFANRRS</sequence>
<dbReference type="AlphaFoldDB" id="A0AAW7MMY8"/>
<reference evidence="7" key="1">
    <citation type="submission" date="2018-04" db="EMBL/GenBank/DDBJ databases">
        <authorList>
            <person name="Jy Z."/>
        </authorList>
    </citation>
    <scope>NUCLEOTIDE SEQUENCE</scope>
    <source>
        <strain evidence="8">AS13</strain>
        <strain evidence="7">LA18</strain>
    </source>
</reference>
<comment type="caution">
    <text evidence="7">The sequence shown here is derived from an EMBL/GenBank/DDBJ whole genome shotgun (WGS) entry which is preliminary data.</text>
</comment>
<keyword evidence="9" id="KW-1185">Reference proteome</keyword>
<dbReference type="GO" id="GO:0015658">
    <property type="term" value="F:branched-chain amino acid transmembrane transporter activity"/>
    <property type="evidence" value="ECO:0007669"/>
    <property type="project" value="InterPro"/>
</dbReference>
<evidence type="ECO:0000313" key="7">
    <source>
        <dbReference type="EMBL" id="MDN4574107.1"/>
    </source>
</evidence>
<dbReference type="PANTHER" id="PTHR30482">
    <property type="entry name" value="HIGH-AFFINITY BRANCHED-CHAIN AMINO ACID TRANSPORT SYSTEM PERMEASE"/>
    <property type="match status" value="1"/>
</dbReference>
<dbReference type="InterPro" id="IPR043428">
    <property type="entry name" value="LivM-like"/>
</dbReference>
<evidence type="ECO:0000313" key="9">
    <source>
        <dbReference type="Proteomes" id="UP001172788"/>
    </source>
</evidence>
<gene>
    <name evidence="7" type="ORF">DBA34_12660</name>
    <name evidence="8" type="ORF">DBB29_15970</name>
</gene>
<dbReference type="Proteomes" id="UP001172791">
    <property type="component" value="Unassembled WGS sequence"/>
</dbReference>
<feature type="transmembrane region" description="Helical" evidence="6">
    <location>
        <begin position="6"/>
        <end position="24"/>
    </location>
</feature>
<feature type="transmembrane region" description="Helical" evidence="6">
    <location>
        <begin position="209"/>
        <end position="232"/>
    </location>
</feature>
<evidence type="ECO:0000313" key="10">
    <source>
        <dbReference type="Proteomes" id="UP001172791"/>
    </source>
</evidence>
<dbReference type="EMBL" id="QAIC01000040">
    <property type="protein sequence ID" value="MDN4574107.1"/>
    <property type="molecule type" value="Genomic_DNA"/>
</dbReference>
<feature type="transmembrane region" description="Helical" evidence="6">
    <location>
        <begin position="83"/>
        <end position="100"/>
    </location>
</feature>
<feature type="transmembrane region" description="Helical" evidence="6">
    <location>
        <begin position="112"/>
        <end position="128"/>
    </location>
</feature>
<dbReference type="GO" id="GO:0005886">
    <property type="term" value="C:plasma membrane"/>
    <property type="evidence" value="ECO:0007669"/>
    <property type="project" value="UniProtKB-SubCell"/>
</dbReference>
<keyword evidence="4 6" id="KW-1133">Transmembrane helix</keyword>
<protein>
    <submittedName>
        <fullName evidence="7">Branched-chain amino acid ABC transporter permease</fullName>
    </submittedName>
</protein>
<comment type="subcellular location">
    <subcellularLocation>
        <location evidence="1">Cell membrane</location>
        <topology evidence="1">Multi-pass membrane protein</topology>
    </subcellularLocation>
</comment>
<keyword evidence="3 6" id="KW-0812">Transmembrane</keyword>
<dbReference type="EMBL" id="QAID01000043">
    <property type="protein sequence ID" value="MDN4579611.1"/>
    <property type="molecule type" value="Genomic_DNA"/>
</dbReference>
<keyword evidence="2" id="KW-1003">Cell membrane</keyword>
<feature type="transmembrane region" description="Helical" evidence="6">
    <location>
        <begin position="36"/>
        <end position="63"/>
    </location>
</feature>
<feature type="transmembrane region" description="Helical" evidence="6">
    <location>
        <begin position="156"/>
        <end position="178"/>
    </location>
</feature>
<accession>A0AAW7MMY8</accession>
<evidence type="ECO:0000256" key="1">
    <source>
        <dbReference type="ARBA" id="ARBA00004651"/>
    </source>
</evidence>
<evidence type="ECO:0000256" key="4">
    <source>
        <dbReference type="ARBA" id="ARBA00022989"/>
    </source>
</evidence>
<evidence type="ECO:0000256" key="5">
    <source>
        <dbReference type="ARBA" id="ARBA00023136"/>
    </source>
</evidence>
<dbReference type="Proteomes" id="UP001172788">
    <property type="component" value="Unassembled WGS sequence"/>
</dbReference>
<dbReference type="CDD" id="cd06581">
    <property type="entry name" value="TM_PBP1_LivM_like"/>
    <property type="match status" value="1"/>
</dbReference>
<evidence type="ECO:0000256" key="3">
    <source>
        <dbReference type="ARBA" id="ARBA00022692"/>
    </source>
</evidence>
<evidence type="ECO:0000313" key="8">
    <source>
        <dbReference type="EMBL" id="MDN4579611.1"/>
    </source>
</evidence>
<proteinExistence type="predicted"/>
<feature type="transmembrane region" description="Helical" evidence="6">
    <location>
        <begin position="244"/>
        <end position="269"/>
    </location>
</feature>
<evidence type="ECO:0000256" key="2">
    <source>
        <dbReference type="ARBA" id="ARBA00022475"/>
    </source>
</evidence>